<evidence type="ECO:0000313" key="6">
    <source>
        <dbReference type="EMBL" id="AIF16331.1"/>
    </source>
</evidence>
<dbReference type="Pfam" id="PF00491">
    <property type="entry name" value="Arginase"/>
    <property type="match status" value="1"/>
</dbReference>
<dbReference type="InterPro" id="IPR023696">
    <property type="entry name" value="Ureohydrolase_dom_sf"/>
</dbReference>
<dbReference type="GO" id="GO:0046872">
    <property type="term" value="F:metal ion binding"/>
    <property type="evidence" value="ECO:0007669"/>
    <property type="project" value="UniProtKB-KW"/>
</dbReference>
<keyword evidence="3 5" id="KW-0378">Hydrolase</keyword>
<dbReference type="InterPro" id="IPR020855">
    <property type="entry name" value="Ureohydrolase_Mn_BS"/>
</dbReference>
<organism evidence="6">
    <name type="scientific">uncultured marine thaumarchaeote KM3_73_F02</name>
    <dbReference type="NCBI Taxonomy" id="1456268"/>
    <lineage>
        <taxon>Archaea</taxon>
        <taxon>Nitrososphaerota</taxon>
        <taxon>environmental samples</taxon>
    </lineage>
</organism>
<evidence type="ECO:0000256" key="1">
    <source>
        <dbReference type="ARBA" id="ARBA00009227"/>
    </source>
</evidence>
<dbReference type="EMBL" id="KF901052">
    <property type="protein sequence ID" value="AIF16331.1"/>
    <property type="molecule type" value="Genomic_DNA"/>
</dbReference>
<feature type="binding site" evidence="4">
    <location>
        <position position="165"/>
    </location>
    <ligand>
        <name>Mn(2+)</name>
        <dbReference type="ChEBI" id="CHEBI:29035"/>
        <label>1</label>
    </ligand>
</feature>
<dbReference type="PROSITE" id="PS51409">
    <property type="entry name" value="ARGINASE_2"/>
    <property type="match status" value="1"/>
</dbReference>
<comment type="cofactor">
    <cofactor evidence="4">
        <name>Mn(2+)</name>
        <dbReference type="ChEBI" id="CHEBI:29035"/>
    </cofactor>
    <text evidence="4">Binds 2 manganese ions per subunit.</text>
</comment>
<dbReference type="PIRSF" id="PIRSF036979">
    <property type="entry name" value="Arginase"/>
    <property type="match status" value="1"/>
</dbReference>
<protein>
    <submittedName>
        <fullName evidence="6">Putative agmatinase (SpeB)</fullName>
        <ecNumber evidence="6">3.5.3.11</ecNumber>
    </submittedName>
</protein>
<evidence type="ECO:0000256" key="4">
    <source>
        <dbReference type="PIRSR" id="PIRSR036979-1"/>
    </source>
</evidence>
<feature type="binding site" evidence="4">
    <location>
        <position position="167"/>
    </location>
    <ligand>
        <name>Mn(2+)</name>
        <dbReference type="ChEBI" id="CHEBI:29035"/>
        <label>1</label>
    </ligand>
</feature>
<sequence length="239" mass="26127">MNVEIYSRHLDIDLEELSFDDLGNLAETGSIDVMHTSVEKVVSETMSQGYVASVLGGEHSVTYGCLNALPEKVGVIIFDAHFDLRSEFADLRMSHATFLRRYIEKNGCDNIVHVGGRAGSKDEWRFVEKNNLPAIFGRAFSDGGKANILLKDFLEDFDRVYVSIDLDVLDPAYAPGVGNPEAGGLTIHQLLELIYAFKGKSIVGFDIVELSPPYDNGTTSVAAAKCLTELLCLSSLGMI</sequence>
<dbReference type="InterPro" id="IPR006035">
    <property type="entry name" value="Ureohydrolase"/>
</dbReference>
<dbReference type="NCBIfam" id="TIGR01230">
    <property type="entry name" value="agmatinase"/>
    <property type="match status" value="1"/>
</dbReference>
<dbReference type="AlphaFoldDB" id="A0A075HIV8"/>
<dbReference type="InterPro" id="IPR005925">
    <property type="entry name" value="Agmatinase-rel"/>
</dbReference>
<dbReference type="PANTHER" id="PTHR11358">
    <property type="entry name" value="ARGINASE/AGMATINASE"/>
    <property type="match status" value="1"/>
</dbReference>
<proteinExistence type="inferred from homology"/>
<feature type="binding site" evidence="4">
    <location>
        <position position="59"/>
    </location>
    <ligand>
        <name>Mn(2+)</name>
        <dbReference type="ChEBI" id="CHEBI:29035"/>
        <label>1</label>
    </ligand>
</feature>
<keyword evidence="2 4" id="KW-0479">Metal-binding</keyword>
<evidence type="ECO:0000256" key="2">
    <source>
        <dbReference type="ARBA" id="ARBA00022723"/>
    </source>
</evidence>
<keyword evidence="4" id="KW-0464">Manganese</keyword>
<gene>
    <name evidence="6" type="primary">speB</name>
</gene>
<dbReference type="Gene3D" id="3.40.800.10">
    <property type="entry name" value="Ureohydrolase domain"/>
    <property type="match status" value="1"/>
</dbReference>
<dbReference type="GO" id="GO:0033389">
    <property type="term" value="P:putrescine biosynthetic process from arginine, via agmatine"/>
    <property type="evidence" value="ECO:0007669"/>
    <property type="project" value="TreeGrafter"/>
</dbReference>
<dbReference type="PANTHER" id="PTHR11358:SF26">
    <property type="entry name" value="GUANIDINO ACID HYDROLASE, MITOCHONDRIAL"/>
    <property type="match status" value="1"/>
</dbReference>
<feature type="binding site" evidence="4">
    <location>
        <position position="81"/>
    </location>
    <ligand>
        <name>Mn(2+)</name>
        <dbReference type="ChEBI" id="CHEBI:29035"/>
        <label>1</label>
    </ligand>
</feature>
<dbReference type="EC" id="3.5.3.11" evidence="6"/>
<accession>A0A075HIV8</accession>
<feature type="binding site" evidence="4">
    <location>
        <position position="79"/>
    </location>
    <ligand>
        <name>Mn(2+)</name>
        <dbReference type="ChEBI" id="CHEBI:29035"/>
        <label>1</label>
    </ligand>
</feature>
<comment type="similarity">
    <text evidence="1">Belongs to the arginase family. Agmatinase subfamily.</text>
</comment>
<dbReference type="GO" id="GO:0008783">
    <property type="term" value="F:agmatinase activity"/>
    <property type="evidence" value="ECO:0007669"/>
    <property type="project" value="UniProtKB-EC"/>
</dbReference>
<dbReference type="PROSITE" id="PS01053">
    <property type="entry name" value="ARGINASE_1"/>
    <property type="match status" value="1"/>
</dbReference>
<name>A0A075HIV8_9ARCH</name>
<reference evidence="6" key="1">
    <citation type="journal article" date="2014" name="Genome Biol. Evol.">
        <title>Pangenome evidence for extensive interdomain horizontal transfer affecting lineage core and shell genes in uncultured planktonic thaumarchaeota and euryarchaeota.</title>
        <authorList>
            <person name="Deschamps P."/>
            <person name="Zivanovic Y."/>
            <person name="Moreira D."/>
            <person name="Rodriguez-Valera F."/>
            <person name="Lopez-Garcia P."/>
        </authorList>
    </citation>
    <scope>NUCLEOTIDE SEQUENCE</scope>
</reference>
<feature type="binding site" evidence="4">
    <location>
        <position position="83"/>
    </location>
    <ligand>
        <name>Mn(2+)</name>
        <dbReference type="ChEBI" id="CHEBI:29035"/>
        <label>1</label>
    </ligand>
</feature>
<evidence type="ECO:0000256" key="5">
    <source>
        <dbReference type="RuleBase" id="RU003684"/>
    </source>
</evidence>
<dbReference type="SUPFAM" id="SSF52768">
    <property type="entry name" value="Arginase/deacetylase"/>
    <property type="match status" value="1"/>
</dbReference>
<evidence type="ECO:0000256" key="3">
    <source>
        <dbReference type="ARBA" id="ARBA00022801"/>
    </source>
</evidence>